<organism evidence="3 4">
    <name type="scientific">Oharaeibacter diazotrophicus</name>
    <dbReference type="NCBI Taxonomy" id="1920512"/>
    <lineage>
        <taxon>Bacteria</taxon>
        <taxon>Pseudomonadati</taxon>
        <taxon>Pseudomonadota</taxon>
        <taxon>Alphaproteobacteria</taxon>
        <taxon>Hyphomicrobiales</taxon>
        <taxon>Pleomorphomonadaceae</taxon>
        <taxon>Oharaeibacter</taxon>
    </lineage>
</organism>
<dbReference type="EMBL" id="SNXY01000006">
    <property type="protein sequence ID" value="TDP86424.1"/>
    <property type="molecule type" value="Genomic_DNA"/>
</dbReference>
<comment type="caution">
    <text evidence="3">The sequence shown here is derived from an EMBL/GenBank/DDBJ whole genome shotgun (WGS) entry which is preliminary data.</text>
</comment>
<gene>
    <name evidence="3" type="ORF">EDD54_0298</name>
</gene>
<evidence type="ECO:0000256" key="1">
    <source>
        <dbReference type="ARBA" id="ARBA00023002"/>
    </source>
</evidence>
<dbReference type="InterPro" id="IPR006076">
    <property type="entry name" value="FAD-dep_OxRdtase"/>
</dbReference>
<dbReference type="RefSeq" id="WP_166653420.1">
    <property type="nucleotide sequence ID" value="NZ_BSPM01000008.1"/>
</dbReference>
<evidence type="ECO:0000313" key="4">
    <source>
        <dbReference type="Proteomes" id="UP000294547"/>
    </source>
</evidence>
<dbReference type="PANTHER" id="PTHR13847">
    <property type="entry name" value="SARCOSINE DEHYDROGENASE-RELATED"/>
    <property type="match status" value="1"/>
</dbReference>
<dbReference type="SUPFAM" id="SSF51905">
    <property type="entry name" value="FAD/NAD(P)-binding domain"/>
    <property type="match status" value="1"/>
</dbReference>
<evidence type="ECO:0000259" key="2">
    <source>
        <dbReference type="Pfam" id="PF01266"/>
    </source>
</evidence>
<reference evidence="3 4" key="1">
    <citation type="submission" date="2019-03" db="EMBL/GenBank/DDBJ databases">
        <title>Genomic Encyclopedia of Type Strains, Phase IV (KMG-IV): sequencing the most valuable type-strain genomes for metagenomic binning, comparative biology and taxonomic classification.</title>
        <authorList>
            <person name="Goeker M."/>
        </authorList>
    </citation>
    <scope>NUCLEOTIDE SEQUENCE [LARGE SCALE GENOMIC DNA]</scope>
    <source>
        <strain evidence="3 4">DSM 102969</strain>
    </source>
</reference>
<protein>
    <submittedName>
        <fullName evidence="3">Glycine/D-amino acid oxidase-like deaminating enzyme</fullName>
    </submittedName>
</protein>
<dbReference type="GO" id="GO:0016491">
    <property type="term" value="F:oxidoreductase activity"/>
    <property type="evidence" value="ECO:0007669"/>
    <property type="project" value="UniProtKB-KW"/>
</dbReference>
<name>A0A4R6RJ51_9HYPH</name>
<dbReference type="InterPro" id="IPR036188">
    <property type="entry name" value="FAD/NAD-bd_sf"/>
</dbReference>
<dbReference type="AlphaFoldDB" id="A0A4R6RJ51"/>
<proteinExistence type="predicted"/>
<keyword evidence="4" id="KW-1185">Reference proteome</keyword>
<evidence type="ECO:0000313" key="3">
    <source>
        <dbReference type="EMBL" id="TDP86424.1"/>
    </source>
</evidence>
<feature type="domain" description="FAD dependent oxidoreductase" evidence="2">
    <location>
        <begin position="7"/>
        <end position="334"/>
    </location>
</feature>
<sequence length="357" mass="36465">MAGRPGIVVVGAGIVGAAIGRALARRGAAVTIVDAEPEVGGRATRASWAWINASWGNTLPYYTLRRASMAAWHALEREVPGLAVDWCGGLVWDLPPDELEAFAGDHAAWGYAIERLETPAIAALEPAIAPPPVAVSCPEEGVIDPVAATRALLDDAVAAGATLRLGTAVRRIATADGRVTGVEIDGGTVPADAVVLAAGTATDALAAPLGVTVPLRPAPGLVVRTRPQPPLVRRALIPPHMEVRQRADGSLLIAANLLDDDTDGARSAAHCIARAGELVSTPEPLVLDGWTVGLRPMPADGFPLVGAVAAVPGLHVAVTHSGVTLAAALGSMVAIEVLDGVRDPLLAPFALDRAMPA</sequence>
<keyword evidence="1" id="KW-0560">Oxidoreductase</keyword>
<dbReference type="Gene3D" id="3.30.9.10">
    <property type="entry name" value="D-Amino Acid Oxidase, subunit A, domain 2"/>
    <property type="match status" value="1"/>
</dbReference>
<dbReference type="PANTHER" id="PTHR13847:SF289">
    <property type="entry name" value="GLYCINE OXIDASE"/>
    <property type="match status" value="1"/>
</dbReference>
<dbReference type="Pfam" id="PF01266">
    <property type="entry name" value="DAO"/>
    <property type="match status" value="1"/>
</dbReference>
<accession>A0A4R6RJ51</accession>
<dbReference type="GO" id="GO:0005737">
    <property type="term" value="C:cytoplasm"/>
    <property type="evidence" value="ECO:0007669"/>
    <property type="project" value="TreeGrafter"/>
</dbReference>
<dbReference type="Gene3D" id="3.50.50.60">
    <property type="entry name" value="FAD/NAD(P)-binding domain"/>
    <property type="match status" value="1"/>
</dbReference>
<dbReference type="Proteomes" id="UP000294547">
    <property type="component" value="Unassembled WGS sequence"/>
</dbReference>